<dbReference type="Ensembl" id="ENSBTAT00000075625.3">
    <property type="protein sequence ID" value="ENSBTAP00000060345.3"/>
    <property type="gene ID" value="ENSBTAG00000000655.8"/>
</dbReference>
<dbReference type="PANTHER" id="PTHR22089:SF2">
    <property type="entry name" value="MIRROR-IMAGE POLYDACTYLY GENE 1 PROTEIN"/>
    <property type="match status" value="1"/>
</dbReference>
<evidence type="ECO:0000256" key="1">
    <source>
        <dbReference type="SAM" id="Coils"/>
    </source>
</evidence>
<dbReference type="InterPro" id="IPR026175">
    <property type="entry name" value="MIPOL1"/>
</dbReference>
<sequence length="451" mass="51787">MEDWSKDITHSYLEQETTGRNKNTQPDEQLPVNSKGSMHQKSNELVNEATYESTELPEQRSRNFQVVSPHPGDETAHCTAGKSNIMDHRSNDLHCECTNPCQVTSDFSKEETIALLLKELNILKASNKKLQEKLSKEDKEHRKLKLKLELQEKATEAQIAEKTAALVEEVYLAQKERDEAIMSRLQLANEERDEAIARAKHMEMSLKLLENINPEENDMTLQELLNRINNADTGVAIQKNGAIIVDRIYKTKECKKRITAEEMNAVIEERDAALSQCKRLEQELHHLKEQKQTSANNMRHLTAENNQERALKAKLLAMQQARETAVQQYKKLEEEIQTLRVYYRWQPTRLPRPWDSPGKNTGVGCHFLLQCTKVKSESEVTQSCPTLSNPMDCSPPGSSTHGIFQARVLEWGAIAFSGLCLELHVKYIFSWWIIVFFCKRFENDVQGTAYF</sequence>
<feature type="compositionally biased region" description="Polar residues" evidence="2">
    <location>
        <begin position="12"/>
        <end position="53"/>
    </location>
</feature>
<keyword evidence="4" id="KW-1185">Reference proteome</keyword>
<feature type="coiled-coil region" evidence="1">
    <location>
        <begin position="113"/>
        <end position="156"/>
    </location>
</feature>
<evidence type="ECO:0000313" key="3">
    <source>
        <dbReference type="Ensembl" id="ENSBTAP00000060345.3"/>
    </source>
</evidence>
<protein>
    <submittedName>
        <fullName evidence="3">Mirror-image polydactyly 1</fullName>
    </submittedName>
</protein>
<dbReference type="PANTHER" id="PTHR22089">
    <property type="entry name" value="MIRROR-IMAGE POLYDACTYLY GENE 1 PROTEIN"/>
    <property type="match status" value="1"/>
</dbReference>
<dbReference type="Proteomes" id="UP000009136">
    <property type="component" value="Chromosome 21"/>
</dbReference>
<feature type="region of interest" description="Disordered" evidence="2">
    <location>
        <begin position="1"/>
        <end position="62"/>
    </location>
</feature>
<dbReference type="GeneTree" id="ENSGT00390000017800"/>
<evidence type="ECO:0000313" key="4">
    <source>
        <dbReference type="Proteomes" id="UP000009136"/>
    </source>
</evidence>
<dbReference type="AlphaFoldDB" id="A0A3Q1LTE7"/>
<proteinExistence type="predicted"/>
<evidence type="ECO:0000256" key="2">
    <source>
        <dbReference type="SAM" id="MobiDB-lite"/>
    </source>
</evidence>
<reference evidence="3" key="1">
    <citation type="submission" date="2018-03" db="EMBL/GenBank/DDBJ databases">
        <title>ARS-UCD1.2.</title>
        <authorList>
            <person name="Rosen B.D."/>
            <person name="Bickhart D.M."/>
            <person name="Koren S."/>
            <person name="Schnabel R.D."/>
            <person name="Hall R."/>
            <person name="Zimin A."/>
            <person name="Dreischer C."/>
            <person name="Schultheiss S."/>
            <person name="Schroeder S.G."/>
            <person name="Elsik C.G."/>
            <person name="Couldrey C."/>
            <person name="Liu G.E."/>
            <person name="Van Tassell C.P."/>
            <person name="Phillippy A.M."/>
            <person name="Smith T.P.L."/>
            <person name="Medrano J.F."/>
        </authorList>
    </citation>
    <scope>NUCLEOTIDE SEQUENCE [LARGE SCALE GENOMIC DNA]</scope>
    <source>
        <strain evidence="3">Hereford</strain>
    </source>
</reference>
<feature type="coiled-coil region" evidence="1">
    <location>
        <begin position="263"/>
        <end position="342"/>
    </location>
</feature>
<reference evidence="3" key="3">
    <citation type="submission" date="2025-09" db="UniProtKB">
        <authorList>
            <consortium name="Ensembl"/>
        </authorList>
    </citation>
    <scope>IDENTIFICATION</scope>
    <source>
        <strain evidence="3">Hereford</strain>
    </source>
</reference>
<name>A0A3Q1LTE7_BOVIN</name>
<reference evidence="3" key="2">
    <citation type="submission" date="2025-08" db="UniProtKB">
        <authorList>
            <consortium name="Ensembl"/>
        </authorList>
    </citation>
    <scope>IDENTIFICATION</scope>
    <source>
        <strain evidence="3">Hereford</strain>
    </source>
</reference>
<accession>A0A3Q1LTE7</accession>
<organism evidence="3 4">
    <name type="scientific">Bos taurus</name>
    <name type="common">Bovine</name>
    <dbReference type="NCBI Taxonomy" id="9913"/>
    <lineage>
        <taxon>Eukaryota</taxon>
        <taxon>Metazoa</taxon>
        <taxon>Chordata</taxon>
        <taxon>Craniata</taxon>
        <taxon>Vertebrata</taxon>
        <taxon>Euteleostomi</taxon>
        <taxon>Mammalia</taxon>
        <taxon>Eutheria</taxon>
        <taxon>Laurasiatheria</taxon>
        <taxon>Artiodactyla</taxon>
        <taxon>Ruminantia</taxon>
        <taxon>Pecora</taxon>
        <taxon>Bovidae</taxon>
        <taxon>Bovinae</taxon>
        <taxon>Bos</taxon>
    </lineage>
</organism>
<gene>
    <name evidence="3" type="primary">MIPOL1</name>
</gene>
<keyword evidence="1" id="KW-0175">Coiled coil</keyword>